<keyword evidence="3 6" id="KW-0812">Transmembrane</keyword>
<evidence type="ECO:0000256" key="4">
    <source>
        <dbReference type="ARBA" id="ARBA00022989"/>
    </source>
</evidence>
<proteinExistence type="predicted"/>
<dbReference type="PANTHER" id="PTHR35007">
    <property type="entry name" value="INTEGRAL MEMBRANE PROTEIN-RELATED"/>
    <property type="match status" value="1"/>
</dbReference>
<name>A0A1W1Y3Z4_9BURK</name>
<dbReference type="AlphaFoldDB" id="A0A1W1Y3Z4"/>
<feature type="domain" description="Type II secretion system protein GspF" evidence="7">
    <location>
        <begin position="163"/>
        <end position="291"/>
    </location>
</feature>
<dbReference type="EMBL" id="FWXJ01000001">
    <property type="protein sequence ID" value="SMC30910.1"/>
    <property type="molecule type" value="Genomic_DNA"/>
</dbReference>
<evidence type="ECO:0000256" key="2">
    <source>
        <dbReference type="ARBA" id="ARBA00022475"/>
    </source>
</evidence>
<comment type="subcellular location">
    <subcellularLocation>
        <location evidence="1">Cell membrane</location>
        <topology evidence="1">Multi-pass membrane protein</topology>
    </subcellularLocation>
</comment>
<evidence type="ECO:0000313" key="9">
    <source>
        <dbReference type="Proteomes" id="UP000192708"/>
    </source>
</evidence>
<feature type="transmembrane region" description="Helical" evidence="6">
    <location>
        <begin position="122"/>
        <end position="144"/>
    </location>
</feature>
<feature type="transmembrane region" description="Helical" evidence="6">
    <location>
        <begin position="94"/>
        <end position="116"/>
    </location>
</feature>
<dbReference type="PANTHER" id="PTHR35007:SF2">
    <property type="entry name" value="PILUS ASSEMBLE PROTEIN"/>
    <property type="match status" value="1"/>
</dbReference>
<dbReference type="Pfam" id="PF00482">
    <property type="entry name" value="T2SSF"/>
    <property type="match status" value="1"/>
</dbReference>
<dbReference type="Proteomes" id="UP000192708">
    <property type="component" value="Unassembled WGS sequence"/>
</dbReference>
<evidence type="ECO:0000313" key="8">
    <source>
        <dbReference type="EMBL" id="SMC30910.1"/>
    </source>
</evidence>
<keyword evidence="4 6" id="KW-1133">Transmembrane helix</keyword>
<dbReference type="GO" id="GO:0005886">
    <property type="term" value="C:plasma membrane"/>
    <property type="evidence" value="ECO:0007669"/>
    <property type="project" value="UniProtKB-SubCell"/>
</dbReference>
<dbReference type="InterPro" id="IPR018076">
    <property type="entry name" value="T2SS_GspF_dom"/>
</dbReference>
<dbReference type="STRING" id="1938817.SAMN06296008_101305"/>
<protein>
    <submittedName>
        <fullName evidence="8">Tight adherence protein C</fullName>
    </submittedName>
</protein>
<evidence type="ECO:0000256" key="6">
    <source>
        <dbReference type="SAM" id="Phobius"/>
    </source>
</evidence>
<keyword evidence="2" id="KW-1003">Cell membrane</keyword>
<evidence type="ECO:0000256" key="5">
    <source>
        <dbReference type="ARBA" id="ARBA00023136"/>
    </source>
</evidence>
<keyword evidence="9" id="KW-1185">Reference proteome</keyword>
<evidence type="ECO:0000256" key="1">
    <source>
        <dbReference type="ARBA" id="ARBA00004651"/>
    </source>
</evidence>
<keyword evidence="5 6" id="KW-0472">Membrane</keyword>
<accession>A0A1W1Y3Z4</accession>
<reference evidence="8 9" key="1">
    <citation type="submission" date="2017-04" db="EMBL/GenBank/DDBJ databases">
        <authorList>
            <person name="Afonso C.L."/>
            <person name="Miller P.J."/>
            <person name="Scott M.A."/>
            <person name="Spackman E."/>
            <person name="Goraichik I."/>
            <person name="Dimitrov K.M."/>
            <person name="Suarez D.L."/>
            <person name="Swayne D.E."/>
        </authorList>
    </citation>
    <scope>NUCLEOTIDE SEQUENCE [LARGE SCALE GENOMIC DNA]</scope>
    <source>
        <strain evidence="8 9">VK13</strain>
    </source>
</reference>
<evidence type="ECO:0000256" key="3">
    <source>
        <dbReference type="ARBA" id="ARBA00022692"/>
    </source>
</evidence>
<dbReference type="OrthoDB" id="9810662at2"/>
<gene>
    <name evidence="8" type="ORF">SAMN06296008_101305</name>
</gene>
<evidence type="ECO:0000259" key="7">
    <source>
        <dbReference type="Pfam" id="PF00482"/>
    </source>
</evidence>
<sequence>MKNALILIIIWLTITGIAFVVIKRLLIPNFDNRLDSFKKIRVERLSNNTILSGESFTGILNLLGKFSMPVDAWQSSKIKIRLLNAGLHGEKSILIYYASKTFFTLIIPAASFIYSYKQGHTISNAFLLATALAIVGYIIPDLMLNYKIRKRQTALINSFPDALDLVRICVDTGLGLDAAISRVGDEVRIVSPILAEEFEQLSIELRAGSSRDNALTNLAIRTGIKDIEALVAMLKQANRFGTNVTESLHVFAEDLRAKRKVRSQELAAKIPVKISIPIILCIFPALFVVIIGPAIISLFNTLQNTGNPLGK</sequence>
<feature type="transmembrane region" description="Helical" evidence="6">
    <location>
        <begin position="278"/>
        <end position="299"/>
    </location>
</feature>
<feature type="transmembrane region" description="Helical" evidence="6">
    <location>
        <begin position="6"/>
        <end position="26"/>
    </location>
</feature>
<organism evidence="8 9">
    <name type="scientific">Polynucleobacter kasalickyi</name>
    <dbReference type="NCBI Taxonomy" id="1938817"/>
    <lineage>
        <taxon>Bacteria</taxon>
        <taxon>Pseudomonadati</taxon>
        <taxon>Pseudomonadota</taxon>
        <taxon>Betaproteobacteria</taxon>
        <taxon>Burkholderiales</taxon>
        <taxon>Burkholderiaceae</taxon>
        <taxon>Polynucleobacter</taxon>
    </lineage>
</organism>
<dbReference type="RefSeq" id="WP_084282091.1">
    <property type="nucleotide sequence ID" value="NZ_FWXJ01000001.1"/>
</dbReference>